<dbReference type="RefSeq" id="WP_111623065.1">
    <property type="nucleotide sequence ID" value="NZ_QLLN01000003.1"/>
</dbReference>
<organism evidence="2 3">
    <name type="scientific">Arenibacter echinorum</name>
    <dbReference type="NCBI Taxonomy" id="440515"/>
    <lineage>
        <taxon>Bacteria</taxon>
        <taxon>Pseudomonadati</taxon>
        <taxon>Bacteroidota</taxon>
        <taxon>Flavobacteriia</taxon>
        <taxon>Flavobacteriales</taxon>
        <taxon>Flavobacteriaceae</taxon>
        <taxon>Arenibacter</taxon>
    </lineage>
</organism>
<protein>
    <submittedName>
        <fullName evidence="2">Uncharacterized protein</fullName>
    </submittedName>
</protein>
<feature type="transmembrane region" description="Helical" evidence="1">
    <location>
        <begin position="106"/>
        <end position="124"/>
    </location>
</feature>
<name>A0A327REP6_9FLAO</name>
<evidence type="ECO:0000256" key="1">
    <source>
        <dbReference type="SAM" id="Phobius"/>
    </source>
</evidence>
<reference evidence="2 3" key="1">
    <citation type="submission" date="2018-06" db="EMBL/GenBank/DDBJ databases">
        <title>Genomic Encyclopedia of Archaeal and Bacterial Type Strains, Phase II (KMG-II): from individual species to whole genera.</title>
        <authorList>
            <person name="Goeker M."/>
        </authorList>
    </citation>
    <scope>NUCLEOTIDE SEQUENCE [LARGE SCALE GENOMIC DNA]</scope>
    <source>
        <strain evidence="2 3">DSM 23522</strain>
    </source>
</reference>
<dbReference type="AlphaFoldDB" id="A0A327REP6"/>
<keyword evidence="1" id="KW-0812">Transmembrane</keyword>
<comment type="caution">
    <text evidence="2">The sequence shown here is derived from an EMBL/GenBank/DDBJ whole genome shotgun (WGS) entry which is preliminary data.</text>
</comment>
<gene>
    <name evidence="2" type="ORF">LV92_01540</name>
</gene>
<feature type="transmembrane region" description="Helical" evidence="1">
    <location>
        <begin position="50"/>
        <end position="69"/>
    </location>
</feature>
<dbReference type="Proteomes" id="UP000249696">
    <property type="component" value="Unassembled WGS sequence"/>
</dbReference>
<keyword evidence="1" id="KW-0472">Membrane</keyword>
<feature type="transmembrane region" description="Helical" evidence="1">
    <location>
        <begin position="81"/>
        <end position="100"/>
    </location>
</feature>
<accession>A0A327REP6</accession>
<keyword evidence="1" id="KW-1133">Transmembrane helix</keyword>
<sequence>MNKRIALKIMFLLLGTLLIFHLLIFTEQIPYDKVWAGKLNSVEEMKAFEAFSILINLFMILILSIKYKLLESGKRNKVIDILIWIFVVFFALNTIGNLFAKNLIELFLGSFLTLVCSILCFIIVKKENSKQINR</sequence>
<keyword evidence="3" id="KW-1185">Reference proteome</keyword>
<proteinExistence type="predicted"/>
<evidence type="ECO:0000313" key="3">
    <source>
        <dbReference type="Proteomes" id="UP000249696"/>
    </source>
</evidence>
<dbReference type="OrthoDB" id="2868029at2"/>
<evidence type="ECO:0000313" key="2">
    <source>
        <dbReference type="EMBL" id="RAJ12307.1"/>
    </source>
</evidence>
<dbReference type="EMBL" id="QLLN01000003">
    <property type="protein sequence ID" value="RAJ12307.1"/>
    <property type="molecule type" value="Genomic_DNA"/>
</dbReference>